<dbReference type="RefSeq" id="WP_141483852.1">
    <property type="nucleotide sequence ID" value="NZ_SMDN01000005.1"/>
</dbReference>
<evidence type="ECO:0000313" key="2">
    <source>
        <dbReference type="EMBL" id="TQC51578.1"/>
    </source>
</evidence>
<accession>A0A507SQG8</accession>
<evidence type="ECO:0000313" key="3">
    <source>
        <dbReference type="Proteomes" id="UP000320801"/>
    </source>
</evidence>
<keyword evidence="3" id="KW-1185">Reference proteome</keyword>
<dbReference type="EMBL" id="SMDN01000005">
    <property type="protein sequence ID" value="TQC51578.1"/>
    <property type="molecule type" value="Genomic_DNA"/>
</dbReference>
<comment type="caution">
    <text evidence="2">The sequence shown here is derived from an EMBL/GenBank/DDBJ whole genome shotgun (WGS) entry which is preliminary data.</text>
</comment>
<keyword evidence="1" id="KW-0812">Transmembrane</keyword>
<protein>
    <submittedName>
        <fullName evidence="2">Uncharacterized protein</fullName>
    </submittedName>
</protein>
<dbReference type="AlphaFoldDB" id="A0A507SQG8"/>
<name>A0A507SQG8_9BACT</name>
<gene>
    <name evidence="2" type="ORF">E1I18_01575</name>
</gene>
<evidence type="ECO:0000256" key="1">
    <source>
        <dbReference type="SAM" id="Phobius"/>
    </source>
</evidence>
<dbReference type="Proteomes" id="UP000320801">
    <property type="component" value="Unassembled WGS sequence"/>
</dbReference>
<feature type="transmembrane region" description="Helical" evidence="1">
    <location>
        <begin position="6"/>
        <end position="22"/>
    </location>
</feature>
<organism evidence="2 3">
    <name type="scientific">Mycoplasmopsis mucosicanis</name>
    <dbReference type="NCBI Taxonomy" id="458208"/>
    <lineage>
        <taxon>Bacteria</taxon>
        <taxon>Bacillati</taxon>
        <taxon>Mycoplasmatota</taxon>
        <taxon>Mycoplasmoidales</taxon>
        <taxon>Metamycoplasmataceae</taxon>
        <taxon>Mycoplasmopsis</taxon>
    </lineage>
</organism>
<keyword evidence="1" id="KW-1133">Transmembrane helix</keyword>
<proteinExistence type="predicted"/>
<sequence length="153" mass="18304">MFFCVSIIIVSIVLAWFVHYLIRISHLIIKLKFLHKASLNNSAEPPIISSFSNEQNKWIESIIYRNLILINIEFVIQKQDSKQKYTFNEQKISQYLKSRKYDVFESRLYILLYCSQKHLFNTEGELLQDSQIELILENRKKIFDVVNSQYVTY</sequence>
<reference evidence="2 3" key="1">
    <citation type="submission" date="2019-03" db="EMBL/GenBank/DDBJ databases">
        <title>Characterization of a novel Mycoplasma cynos real-time PCR assay.</title>
        <authorList>
            <person name="Tallmadge R.L."/>
            <person name="Mitchell P.K."/>
            <person name="Goodman L."/>
        </authorList>
    </citation>
    <scope>NUCLEOTIDE SEQUENCE [LARGE SCALE GENOMIC DNA]</scope>
    <source>
        <strain evidence="2 3">1642</strain>
    </source>
</reference>
<keyword evidence="1" id="KW-0472">Membrane</keyword>